<protein>
    <submittedName>
        <fullName evidence="1">Uncharacterized protein</fullName>
    </submittedName>
</protein>
<evidence type="ECO:0000313" key="2">
    <source>
        <dbReference type="Proteomes" id="UP000821845"/>
    </source>
</evidence>
<reference evidence="1" key="1">
    <citation type="submission" date="2020-05" db="EMBL/GenBank/DDBJ databases">
        <title>Large-scale comparative analyses of tick genomes elucidate their genetic diversity and vector capacities.</title>
        <authorList>
            <person name="Jia N."/>
            <person name="Wang J."/>
            <person name="Shi W."/>
            <person name="Du L."/>
            <person name="Sun Y."/>
            <person name="Zhan W."/>
            <person name="Jiang J."/>
            <person name="Wang Q."/>
            <person name="Zhang B."/>
            <person name="Ji P."/>
            <person name="Sakyi L.B."/>
            <person name="Cui X."/>
            <person name="Yuan T."/>
            <person name="Jiang B."/>
            <person name="Yang W."/>
            <person name="Lam T.T.-Y."/>
            <person name="Chang Q."/>
            <person name="Ding S."/>
            <person name="Wang X."/>
            <person name="Zhu J."/>
            <person name="Ruan X."/>
            <person name="Zhao L."/>
            <person name="Wei J."/>
            <person name="Que T."/>
            <person name="Du C."/>
            <person name="Cheng J."/>
            <person name="Dai P."/>
            <person name="Han X."/>
            <person name="Huang E."/>
            <person name="Gao Y."/>
            <person name="Liu J."/>
            <person name="Shao H."/>
            <person name="Ye R."/>
            <person name="Li L."/>
            <person name="Wei W."/>
            <person name="Wang X."/>
            <person name="Wang C."/>
            <person name="Yang T."/>
            <person name="Huo Q."/>
            <person name="Li W."/>
            <person name="Guo W."/>
            <person name="Chen H."/>
            <person name="Zhou L."/>
            <person name="Ni X."/>
            <person name="Tian J."/>
            <person name="Zhou Y."/>
            <person name="Sheng Y."/>
            <person name="Liu T."/>
            <person name="Pan Y."/>
            <person name="Xia L."/>
            <person name="Li J."/>
            <person name="Zhao F."/>
            <person name="Cao W."/>
        </authorList>
    </citation>
    <scope>NUCLEOTIDE SEQUENCE</scope>
    <source>
        <strain evidence="1">Hyas-2018</strain>
    </source>
</reference>
<comment type="caution">
    <text evidence="1">The sequence shown here is derived from an EMBL/GenBank/DDBJ whole genome shotgun (WGS) entry which is preliminary data.</text>
</comment>
<name>A0ACB7S703_HYAAI</name>
<keyword evidence="2" id="KW-1185">Reference proteome</keyword>
<evidence type="ECO:0000313" key="1">
    <source>
        <dbReference type="EMBL" id="KAH6930405.1"/>
    </source>
</evidence>
<accession>A0ACB7S703</accession>
<sequence>MEDLATYAHWYGQPDEWHAQLQQLSLLAYGANDSAHASPAALELLKLITQPESWPKGHQLICWSLIRQIIGFGRNPLLAMLPESELTSHCIRKVSDVMEPAIQGLLLFKQFLPEVQNQVETMVSVFLETIAKRLKERINASRHQDGLAWREALHRLSTVELVIGFPGHIRAESDLEAMYGSFPKSKRIFWETWIRYANIVQGRALERVGQPDVNFEAAGTKAAYSPCINKLVIPAGVGRPPFLISSGPPSYNYAAIGALGEDYALGPHLNVDSGLLHALAATAASYEAFRSLPSSQRDHVLPTLNYTAEQLFFVVNCALRCFDDKTKPGGLAYDDNALCEDGASSSPWLSDCNDIAKRMQEFAAAFHCPVGSKMNPRDRCAT</sequence>
<organism evidence="1 2">
    <name type="scientific">Hyalomma asiaticum</name>
    <name type="common">Tick</name>
    <dbReference type="NCBI Taxonomy" id="266040"/>
    <lineage>
        <taxon>Eukaryota</taxon>
        <taxon>Metazoa</taxon>
        <taxon>Ecdysozoa</taxon>
        <taxon>Arthropoda</taxon>
        <taxon>Chelicerata</taxon>
        <taxon>Arachnida</taxon>
        <taxon>Acari</taxon>
        <taxon>Parasitiformes</taxon>
        <taxon>Ixodida</taxon>
        <taxon>Ixodoidea</taxon>
        <taxon>Ixodidae</taxon>
        <taxon>Hyalomminae</taxon>
        <taxon>Hyalomma</taxon>
    </lineage>
</organism>
<dbReference type="EMBL" id="CM023485">
    <property type="protein sequence ID" value="KAH6930405.1"/>
    <property type="molecule type" value="Genomic_DNA"/>
</dbReference>
<gene>
    <name evidence="1" type="ORF">HPB50_013190</name>
</gene>
<dbReference type="Proteomes" id="UP000821845">
    <property type="component" value="Chromosome 5"/>
</dbReference>
<proteinExistence type="predicted"/>